<evidence type="ECO:0000313" key="2">
    <source>
        <dbReference type="EMBL" id="RXH56237.1"/>
    </source>
</evidence>
<dbReference type="AlphaFoldDB" id="A0A4Q0SZD4"/>
<keyword evidence="3" id="KW-1185">Reference proteome</keyword>
<name>A0A4Q0SZD4_9BACT</name>
<evidence type="ECO:0000256" key="1">
    <source>
        <dbReference type="SAM" id="Phobius"/>
    </source>
</evidence>
<protein>
    <submittedName>
        <fullName evidence="2">Uncharacterized protein</fullName>
    </submittedName>
</protein>
<dbReference type="EMBL" id="RDSM01000002">
    <property type="protein sequence ID" value="RXH56237.1"/>
    <property type="molecule type" value="Genomic_DNA"/>
</dbReference>
<gene>
    <name evidence="2" type="ORF">GRAN_3094</name>
</gene>
<proteinExistence type="predicted"/>
<accession>A0A4Q0SZD4</accession>
<keyword evidence="1" id="KW-1133">Transmembrane helix</keyword>
<keyword evidence="1" id="KW-0812">Transmembrane</keyword>
<dbReference type="RefSeq" id="WP_192898020.1">
    <property type="nucleotide sequence ID" value="NZ_RDSM01000002.1"/>
</dbReference>
<keyword evidence="1" id="KW-0472">Membrane</keyword>
<sequence length="50" mass="5404">MKRAIYWGTIVAGVVAAYMMYRRGESVGTIAKSTIFNPVGALVNEVQNVA</sequence>
<reference evidence="2 3" key="1">
    <citation type="submission" date="2018-11" db="EMBL/GenBank/DDBJ databases">
        <authorList>
            <person name="Mardanov A.V."/>
            <person name="Ravin N.V."/>
            <person name="Dedysh S.N."/>
        </authorList>
    </citation>
    <scope>NUCLEOTIDE SEQUENCE [LARGE SCALE GENOMIC DNA]</scope>
    <source>
        <strain evidence="2 3">AF10</strain>
    </source>
</reference>
<evidence type="ECO:0000313" key="3">
    <source>
        <dbReference type="Proteomes" id="UP000289437"/>
    </source>
</evidence>
<comment type="caution">
    <text evidence="2">The sequence shown here is derived from an EMBL/GenBank/DDBJ whole genome shotgun (WGS) entry which is preliminary data.</text>
</comment>
<organism evidence="2 3">
    <name type="scientific">Granulicella sibirica</name>
    <dbReference type="NCBI Taxonomy" id="2479048"/>
    <lineage>
        <taxon>Bacteria</taxon>
        <taxon>Pseudomonadati</taxon>
        <taxon>Acidobacteriota</taxon>
        <taxon>Terriglobia</taxon>
        <taxon>Terriglobales</taxon>
        <taxon>Acidobacteriaceae</taxon>
        <taxon>Granulicella</taxon>
    </lineage>
</organism>
<feature type="transmembrane region" description="Helical" evidence="1">
    <location>
        <begin position="6"/>
        <end position="21"/>
    </location>
</feature>
<dbReference type="Proteomes" id="UP000289437">
    <property type="component" value="Unassembled WGS sequence"/>
</dbReference>
<reference evidence="3" key="2">
    <citation type="submission" date="2019-02" db="EMBL/GenBank/DDBJ databases">
        <title>Granulicella sibirica sp. nov., a psychrotolerant acidobacterium isolated from an organic soil layer in forested tundra, West Siberia.</title>
        <authorList>
            <person name="Oshkin I.Y."/>
            <person name="Kulichevskaya I.S."/>
            <person name="Rijpstra W.I.C."/>
            <person name="Sinninghe Damste J.S."/>
            <person name="Rakitin A.L."/>
            <person name="Ravin N.V."/>
            <person name="Dedysh S.N."/>
        </authorList>
    </citation>
    <scope>NUCLEOTIDE SEQUENCE [LARGE SCALE GENOMIC DNA]</scope>
    <source>
        <strain evidence="3">AF10</strain>
    </source>
</reference>